<name>A0ABW9QNH9_9ACTN</name>
<protein>
    <submittedName>
        <fullName evidence="1">DUF3090 family protein</fullName>
    </submittedName>
</protein>
<dbReference type="Pfam" id="PF11290">
    <property type="entry name" value="DUF3090"/>
    <property type="match status" value="1"/>
</dbReference>
<proteinExistence type="predicted"/>
<reference evidence="1 2" key="1">
    <citation type="submission" date="2019-11" db="EMBL/GenBank/DDBJ databases">
        <title>Acidiferrimicrobium australis gen. nov., sp. nov., an acidophilic and obligately heterotrophic, member of the Actinobacteria that catalyses dissimilatory oxido- reduction of iron isolated from metal-rich acidic water in Chile.</title>
        <authorList>
            <person name="Gonzalez D."/>
            <person name="Huber K."/>
            <person name="Hedrich S."/>
            <person name="Rojas-Villalobos C."/>
            <person name="Quatrini R."/>
            <person name="Dinamarca M.A."/>
            <person name="Schwarz A."/>
            <person name="Canales C."/>
            <person name="Nancucheo I."/>
        </authorList>
    </citation>
    <scope>NUCLEOTIDE SEQUENCE [LARGE SCALE GENOMIC DNA]</scope>
    <source>
        <strain evidence="1 2">USS-CCA1</strain>
    </source>
</reference>
<organism evidence="1 2">
    <name type="scientific">Acidiferrimicrobium australe</name>
    <dbReference type="NCBI Taxonomy" id="2664430"/>
    <lineage>
        <taxon>Bacteria</taxon>
        <taxon>Bacillati</taxon>
        <taxon>Actinomycetota</taxon>
        <taxon>Acidimicrobiia</taxon>
        <taxon>Acidimicrobiales</taxon>
        <taxon>Acidimicrobiaceae</taxon>
        <taxon>Acidiferrimicrobium</taxon>
    </lineage>
</organism>
<dbReference type="EMBL" id="WJHE01000037">
    <property type="protein sequence ID" value="MST31330.1"/>
    <property type="molecule type" value="Genomic_DNA"/>
</dbReference>
<sequence length="169" mass="18104">MSESFELADADRLTVGTVGPPGHRVFYLQAGEAGRTITLKVEKQQVAVLSQAIAELLADLRAPEAIAAAGELLEPVDPLWAVGGMQIAYDQDDDRLILVAQELLAEEDADEDDAAVGRLRFTREQAAALVARGEELVEAGRPPCPWCGYPLDPAGHSCPRTNGHRPPTP</sequence>
<dbReference type="NCBIfam" id="TIGR03847">
    <property type="entry name" value="conserved hypothetical protein"/>
    <property type="match status" value="1"/>
</dbReference>
<accession>A0ABW9QNH9</accession>
<dbReference type="InterPro" id="IPR021441">
    <property type="entry name" value="DUF3090"/>
</dbReference>
<evidence type="ECO:0000313" key="1">
    <source>
        <dbReference type="EMBL" id="MST31330.1"/>
    </source>
</evidence>
<evidence type="ECO:0000313" key="2">
    <source>
        <dbReference type="Proteomes" id="UP000437736"/>
    </source>
</evidence>
<keyword evidence="2" id="KW-1185">Reference proteome</keyword>
<dbReference type="Proteomes" id="UP000437736">
    <property type="component" value="Unassembled WGS sequence"/>
</dbReference>
<comment type="caution">
    <text evidence="1">The sequence shown here is derived from an EMBL/GenBank/DDBJ whole genome shotgun (WGS) entry which is preliminary data.</text>
</comment>
<gene>
    <name evidence="1" type="ORF">GHK86_01110</name>
</gene>